<dbReference type="AlphaFoldDB" id="A0A0F9D5D1"/>
<reference evidence="3" key="1">
    <citation type="journal article" date="2015" name="Nature">
        <title>Complex archaea that bridge the gap between prokaryotes and eukaryotes.</title>
        <authorList>
            <person name="Spang A."/>
            <person name="Saw J.H."/>
            <person name="Jorgensen S.L."/>
            <person name="Zaremba-Niedzwiedzka K."/>
            <person name="Martijn J."/>
            <person name="Lind A.E."/>
            <person name="van Eijk R."/>
            <person name="Schleper C."/>
            <person name="Guy L."/>
            <person name="Ettema T.J."/>
        </authorList>
    </citation>
    <scope>NUCLEOTIDE SEQUENCE</scope>
</reference>
<evidence type="ECO:0000256" key="1">
    <source>
        <dbReference type="SAM" id="MobiDB-lite"/>
    </source>
</evidence>
<dbReference type="Pfam" id="PF09588">
    <property type="entry name" value="YqaJ"/>
    <property type="match status" value="1"/>
</dbReference>
<protein>
    <recommendedName>
        <fullName evidence="2">YqaJ viral recombinase domain-containing protein</fullName>
    </recommendedName>
</protein>
<feature type="region of interest" description="Disordered" evidence="1">
    <location>
        <begin position="274"/>
        <end position="336"/>
    </location>
</feature>
<sequence>MPITPAQLEARKAHIGGSDVAALLGIDPWQTAHDVWLSKTGRLDDAPATSAMQAGTLFEDGVLAWAAGELGSVVRNQYRSAPALHLGTNIDAVTADGEPVEGKTAGLFGPISEPWGDGRDAVPDRVIAQAHAHMLVLQEKSNPKRCWVPTFLGGRGFRMYCVDWCQELADVIAKRCVGFWEQVVQDTPPPGTAPSLAVIKRARREPGKSVAVEGMTAARYLHMKQAFDDAKKGKEQAEALLLAEMADAETGVTETLGVFTYRLQHRKGYTAKASSYRVLRHKGPKQEKLTNGQSEQQPADGCSPSPGQEHTADLSRADGAGPGERAAQAHDAGAGG</sequence>
<gene>
    <name evidence="3" type="ORF">LCGC14_2240260</name>
</gene>
<feature type="domain" description="YqaJ viral recombinase" evidence="2">
    <location>
        <begin position="8"/>
        <end position="136"/>
    </location>
</feature>
<organism evidence="3">
    <name type="scientific">marine sediment metagenome</name>
    <dbReference type="NCBI Taxonomy" id="412755"/>
    <lineage>
        <taxon>unclassified sequences</taxon>
        <taxon>metagenomes</taxon>
        <taxon>ecological metagenomes</taxon>
    </lineage>
</organism>
<accession>A0A0F9D5D1</accession>
<dbReference type="InterPro" id="IPR011335">
    <property type="entry name" value="Restrct_endonuc-II-like"/>
</dbReference>
<comment type="caution">
    <text evidence="3">The sequence shown here is derived from an EMBL/GenBank/DDBJ whole genome shotgun (WGS) entry which is preliminary data.</text>
</comment>
<name>A0A0F9D5D1_9ZZZZ</name>
<dbReference type="InterPro" id="IPR011604">
    <property type="entry name" value="PDDEXK-like_dom_sf"/>
</dbReference>
<dbReference type="Gene3D" id="3.90.320.10">
    <property type="match status" value="1"/>
</dbReference>
<evidence type="ECO:0000313" key="3">
    <source>
        <dbReference type="EMBL" id="KKL56953.1"/>
    </source>
</evidence>
<proteinExistence type="predicted"/>
<dbReference type="EMBL" id="LAZR01030325">
    <property type="protein sequence ID" value="KKL56953.1"/>
    <property type="molecule type" value="Genomic_DNA"/>
</dbReference>
<dbReference type="InterPro" id="IPR019080">
    <property type="entry name" value="YqaJ_viral_recombinase"/>
</dbReference>
<evidence type="ECO:0000259" key="2">
    <source>
        <dbReference type="Pfam" id="PF09588"/>
    </source>
</evidence>
<dbReference type="SUPFAM" id="SSF52980">
    <property type="entry name" value="Restriction endonuclease-like"/>
    <property type="match status" value="1"/>
</dbReference>